<name>A0ABD5UD92_9EURY</name>
<evidence type="ECO:0008006" key="3">
    <source>
        <dbReference type="Google" id="ProtNLM"/>
    </source>
</evidence>
<dbReference type="EMBL" id="JBHSXM010000006">
    <property type="protein sequence ID" value="MFC6838459.1"/>
    <property type="molecule type" value="Genomic_DNA"/>
</dbReference>
<reference evidence="1 2" key="1">
    <citation type="journal article" date="2019" name="Int. J. Syst. Evol. Microbiol.">
        <title>The Global Catalogue of Microorganisms (GCM) 10K type strain sequencing project: providing services to taxonomists for standard genome sequencing and annotation.</title>
        <authorList>
            <consortium name="The Broad Institute Genomics Platform"/>
            <consortium name="The Broad Institute Genome Sequencing Center for Infectious Disease"/>
            <person name="Wu L."/>
            <person name="Ma J."/>
        </authorList>
    </citation>
    <scope>NUCLEOTIDE SEQUENCE [LARGE SCALE GENOMIC DNA]</scope>
    <source>
        <strain evidence="1 2">PSRA2</strain>
    </source>
</reference>
<accession>A0ABD5UD92</accession>
<comment type="caution">
    <text evidence="1">The sequence shown here is derived from an EMBL/GenBank/DDBJ whole genome shotgun (WGS) entry which is preliminary data.</text>
</comment>
<evidence type="ECO:0000313" key="2">
    <source>
        <dbReference type="Proteomes" id="UP001596406"/>
    </source>
</evidence>
<organism evidence="1 2">
    <name type="scientific">Halomarina ordinaria</name>
    <dbReference type="NCBI Taxonomy" id="3033939"/>
    <lineage>
        <taxon>Archaea</taxon>
        <taxon>Methanobacteriati</taxon>
        <taxon>Methanobacteriota</taxon>
        <taxon>Stenosarchaea group</taxon>
        <taxon>Halobacteria</taxon>
        <taxon>Halobacteriales</taxon>
        <taxon>Natronomonadaceae</taxon>
        <taxon>Halomarina</taxon>
    </lineage>
</organism>
<keyword evidence="2" id="KW-1185">Reference proteome</keyword>
<evidence type="ECO:0000313" key="1">
    <source>
        <dbReference type="EMBL" id="MFC6838459.1"/>
    </source>
</evidence>
<gene>
    <name evidence="1" type="ORF">ACFQHK_18425</name>
</gene>
<protein>
    <recommendedName>
        <fullName evidence="3">Rubrerythrin-like domain-containing protein</fullName>
    </recommendedName>
</protein>
<dbReference type="RefSeq" id="WP_304450148.1">
    <property type="nucleotide sequence ID" value="NZ_JARRAH010000006.1"/>
</dbReference>
<dbReference type="Proteomes" id="UP001596406">
    <property type="component" value="Unassembled WGS sequence"/>
</dbReference>
<sequence length="48" mass="5366">MSLLRAVVTRFDAPSDRVYECRRCGTTLDADAEACPRCDSTSIACYEF</sequence>
<proteinExistence type="predicted"/>
<dbReference type="AlphaFoldDB" id="A0ABD5UD92"/>